<keyword evidence="12 14" id="KW-0456">Lyase</keyword>
<keyword evidence="6 14" id="KW-0812">Transmembrane</keyword>
<keyword evidence="7 14" id="KW-0276">Fatty acid metabolism</keyword>
<feature type="transmembrane region" description="Helical" evidence="14">
    <location>
        <begin position="118"/>
        <end position="136"/>
    </location>
</feature>
<gene>
    <name evidence="15" type="ORF">HGRIS_002442</name>
</gene>
<dbReference type="EMBL" id="JASNQZ010000006">
    <property type="protein sequence ID" value="KAL0956284.1"/>
    <property type="molecule type" value="Genomic_DNA"/>
</dbReference>
<comment type="similarity">
    <text evidence="3 14">Belongs to the very long-chain fatty acids dehydratase HACD family.</text>
</comment>
<comment type="pathway">
    <text evidence="2 14">Lipid metabolism; fatty acid biosynthesis.</text>
</comment>
<dbReference type="PANTHER" id="PTHR11035">
    <property type="entry name" value="VERY-LONG-CHAIN (3R)-3-HYDROXYACYL-COA DEHYDRATASE"/>
    <property type="match status" value="1"/>
</dbReference>
<evidence type="ECO:0000256" key="7">
    <source>
        <dbReference type="ARBA" id="ARBA00022832"/>
    </source>
</evidence>
<keyword evidence="10 14" id="KW-0472">Membrane</keyword>
<evidence type="ECO:0000256" key="8">
    <source>
        <dbReference type="ARBA" id="ARBA00022989"/>
    </source>
</evidence>
<dbReference type="PANTHER" id="PTHR11035:SF3">
    <property type="entry name" value="VERY-LONG-CHAIN (3R)-3-HYDROXYACYL-COA DEHYDRATASE"/>
    <property type="match status" value="1"/>
</dbReference>
<keyword evidence="8 14" id="KW-1133">Transmembrane helix</keyword>
<evidence type="ECO:0000256" key="4">
    <source>
        <dbReference type="ARBA" id="ARBA00013122"/>
    </source>
</evidence>
<comment type="caution">
    <text evidence="14">Lacks conserved residue(s) required for the propagation of feature annotation.</text>
</comment>
<evidence type="ECO:0000256" key="11">
    <source>
        <dbReference type="ARBA" id="ARBA00023160"/>
    </source>
</evidence>
<accession>A0ABR3JKG3</accession>
<keyword evidence="16" id="KW-1185">Reference proteome</keyword>
<dbReference type="InterPro" id="IPR007482">
    <property type="entry name" value="Tyr_Pase-like_PTPLA"/>
</dbReference>
<proteinExistence type="inferred from homology"/>
<dbReference type="EC" id="4.2.1.134" evidence="4 14"/>
<organism evidence="15 16">
    <name type="scientific">Hohenbuehelia grisea</name>
    <dbReference type="NCBI Taxonomy" id="104357"/>
    <lineage>
        <taxon>Eukaryota</taxon>
        <taxon>Fungi</taxon>
        <taxon>Dikarya</taxon>
        <taxon>Basidiomycota</taxon>
        <taxon>Agaricomycotina</taxon>
        <taxon>Agaricomycetes</taxon>
        <taxon>Agaricomycetidae</taxon>
        <taxon>Agaricales</taxon>
        <taxon>Pleurotineae</taxon>
        <taxon>Pleurotaceae</taxon>
        <taxon>Hohenbuehelia</taxon>
    </lineage>
</organism>
<evidence type="ECO:0000256" key="5">
    <source>
        <dbReference type="ARBA" id="ARBA00022516"/>
    </source>
</evidence>
<evidence type="ECO:0000256" key="1">
    <source>
        <dbReference type="ARBA" id="ARBA00004141"/>
    </source>
</evidence>
<comment type="catalytic activity">
    <reaction evidence="13 14">
        <text>a very-long-chain (3R)-3-hydroxyacyl-CoA = a very-long-chain (2E)-enoyl-CoA + H2O</text>
        <dbReference type="Rhea" id="RHEA:45812"/>
        <dbReference type="ChEBI" id="CHEBI:15377"/>
        <dbReference type="ChEBI" id="CHEBI:83728"/>
        <dbReference type="ChEBI" id="CHEBI:85440"/>
        <dbReference type="EC" id="4.2.1.134"/>
    </reaction>
</comment>
<evidence type="ECO:0000256" key="14">
    <source>
        <dbReference type="RuleBase" id="RU363109"/>
    </source>
</evidence>
<evidence type="ECO:0000313" key="15">
    <source>
        <dbReference type="EMBL" id="KAL0956284.1"/>
    </source>
</evidence>
<feature type="transmembrane region" description="Helical" evidence="14">
    <location>
        <begin position="208"/>
        <end position="227"/>
    </location>
</feature>
<reference evidence="16" key="1">
    <citation type="submission" date="2024-06" db="EMBL/GenBank/DDBJ databases">
        <title>Multi-omics analyses provide insights into the biosynthesis of the anticancer antibiotic pleurotin in Hohenbuehelia grisea.</title>
        <authorList>
            <person name="Weaver J.A."/>
            <person name="Alberti F."/>
        </authorList>
    </citation>
    <scope>NUCLEOTIDE SEQUENCE [LARGE SCALE GENOMIC DNA]</scope>
    <source>
        <strain evidence="16">T-177</strain>
    </source>
</reference>
<evidence type="ECO:0000256" key="12">
    <source>
        <dbReference type="ARBA" id="ARBA00023239"/>
    </source>
</evidence>
<keyword evidence="14" id="KW-0256">Endoplasmic reticulum</keyword>
<name>A0ABR3JKG3_9AGAR</name>
<evidence type="ECO:0000256" key="9">
    <source>
        <dbReference type="ARBA" id="ARBA00023098"/>
    </source>
</evidence>
<feature type="transmembrane region" description="Helical" evidence="14">
    <location>
        <begin position="247"/>
        <end position="266"/>
    </location>
</feature>
<comment type="caution">
    <text evidence="15">The sequence shown here is derived from an EMBL/GenBank/DDBJ whole genome shotgun (WGS) entry which is preliminary data.</text>
</comment>
<comment type="function">
    <text evidence="14">Catalyzes the third of the four reactions of the long-chain fatty acids elongation cycle. This endoplasmic reticulum-bound enzymatic process, allows the addition of two carbons to the chain of long- and very long-chain fatty acids/VLCFAs per cycle. This enzyme catalyzes the dehydration of the 3-hydroxyacyl-CoA intermediate into trans-2,3-enoyl-CoA, within each cycle of fatty acid elongation. Thereby, it participates to the production of VLCFAs of different chain lengths that are involved in multiple biological processes as precursors of membrane lipids and lipid mediators.</text>
</comment>
<evidence type="ECO:0000256" key="13">
    <source>
        <dbReference type="ARBA" id="ARBA00036671"/>
    </source>
</evidence>
<keyword evidence="9 14" id="KW-0443">Lipid metabolism</keyword>
<keyword evidence="11 14" id="KW-0275">Fatty acid biosynthesis</keyword>
<evidence type="ECO:0000256" key="3">
    <source>
        <dbReference type="ARBA" id="ARBA00007811"/>
    </source>
</evidence>
<evidence type="ECO:0000256" key="10">
    <source>
        <dbReference type="ARBA" id="ARBA00023136"/>
    </source>
</evidence>
<dbReference type="Proteomes" id="UP001556367">
    <property type="component" value="Unassembled WGS sequence"/>
</dbReference>
<evidence type="ECO:0000256" key="6">
    <source>
        <dbReference type="ARBA" id="ARBA00022692"/>
    </source>
</evidence>
<feature type="transmembrane region" description="Helical" evidence="14">
    <location>
        <begin position="21"/>
        <end position="44"/>
    </location>
</feature>
<sequence>MPSATDARTRKNAKRGPRGIVKWYLVAYNVLSALGWSYVLFITVNHLFNINGKSPAETTSSSKTASSALSGYISSIPFLRDSSLGRAVTGLEGQLPPALVPVYRRATSAYAHVGPQTAFVQTFAILEIVHVLLGWVRSPVQTTAMQVASRLFLVWGVVEQFEGVRTNPLYASMVFAWSATESIRYPFYACNLLGYEPYPLLYLRYTTFYALYPLGAGSEAFLIYATLPKSSPIPSWQSWVQGMWRPADYIRAGLFAIWWPGLYVMYTYMISQRRKVLGASQGRTLQTPKRD</sequence>
<dbReference type="Pfam" id="PF04387">
    <property type="entry name" value="PTPLA"/>
    <property type="match status" value="1"/>
</dbReference>
<keyword evidence="5 14" id="KW-0444">Lipid biosynthesis</keyword>
<evidence type="ECO:0000256" key="2">
    <source>
        <dbReference type="ARBA" id="ARBA00005194"/>
    </source>
</evidence>
<comment type="subcellular location">
    <subcellularLocation>
        <location evidence="14">Endoplasmic reticulum membrane</location>
        <topology evidence="14">Multi-pass membrane protein</topology>
    </subcellularLocation>
    <subcellularLocation>
        <location evidence="1">Membrane</location>
        <topology evidence="1">Multi-pass membrane protein</topology>
    </subcellularLocation>
</comment>
<protein>
    <recommendedName>
        <fullName evidence="4 14">Very-long-chain (3R)-3-hydroxyacyl-CoA dehydratase</fullName>
        <ecNumber evidence="4 14">4.2.1.134</ecNumber>
    </recommendedName>
</protein>
<evidence type="ECO:0000313" key="16">
    <source>
        <dbReference type="Proteomes" id="UP001556367"/>
    </source>
</evidence>